<comment type="caution">
    <text evidence="8">The sequence shown here is derived from an EMBL/GenBank/DDBJ whole genome shotgun (WGS) entry which is preliminary data.</text>
</comment>
<evidence type="ECO:0000256" key="2">
    <source>
        <dbReference type="ARBA" id="ARBA00005985"/>
    </source>
</evidence>
<dbReference type="AlphaFoldDB" id="A0A371H0F9"/>
<protein>
    <submittedName>
        <fullName evidence="8">Glycinol 4-dimethylallyltransferase</fullName>
    </submittedName>
</protein>
<keyword evidence="3" id="KW-0808">Transferase</keyword>
<feature type="transmembrane region" description="Helical" evidence="7">
    <location>
        <begin position="76"/>
        <end position="99"/>
    </location>
</feature>
<feature type="non-terminal residue" evidence="8">
    <location>
        <position position="1"/>
    </location>
</feature>
<dbReference type="STRING" id="157652.A0A371H0F9"/>
<feature type="transmembrane region" description="Helical" evidence="7">
    <location>
        <begin position="175"/>
        <end position="201"/>
    </location>
</feature>
<feature type="non-terminal residue" evidence="8">
    <location>
        <position position="206"/>
    </location>
</feature>
<dbReference type="Gene3D" id="1.10.357.140">
    <property type="entry name" value="UbiA prenyltransferase"/>
    <property type="match status" value="1"/>
</dbReference>
<evidence type="ECO:0000256" key="1">
    <source>
        <dbReference type="ARBA" id="ARBA00004508"/>
    </source>
</evidence>
<evidence type="ECO:0000256" key="7">
    <source>
        <dbReference type="SAM" id="Phobius"/>
    </source>
</evidence>
<dbReference type="Proteomes" id="UP000257109">
    <property type="component" value="Unassembled WGS sequence"/>
</dbReference>
<keyword evidence="5 7" id="KW-1133">Transmembrane helix</keyword>
<name>A0A371H0F9_MUCPR</name>
<dbReference type="InterPro" id="IPR000537">
    <property type="entry name" value="UbiA_prenyltransferase"/>
</dbReference>
<keyword evidence="9" id="KW-1185">Reference proteome</keyword>
<evidence type="ECO:0000256" key="6">
    <source>
        <dbReference type="ARBA" id="ARBA00023136"/>
    </source>
</evidence>
<dbReference type="OrthoDB" id="1502398at2759"/>
<sequence>SFASKASQHKRKTQIEYGLSRFQQLSLNHQYKCIEGGSTYQECSRKYIPKAYHRESFDSEPHASHPKNILDSIKKFLVALYWFCYPYTMIGRALVPYLFMDFYTNGVNQLFDIEIDKINKPHLPLASGQLSFTTGVIIVASSVILVSYKLILFYNNIFKINFIDKVEGDLLFYSLLQSFWLSWIIGSWPLIWSLVSFFFVWSGYSI</sequence>
<evidence type="ECO:0000313" key="8">
    <source>
        <dbReference type="EMBL" id="RDX96280.1"/>
    </source>
</evidence>
<evidence type="ECO:0000256" key="5">
    <source>
        <dbReference type="ARBA" id="ARBA00022989"/>
    </source>
</evidence>
<accession>A0A371H0F9</accession>
<dbReference type="PANTHER" id="PTHR43009">
    <property type="entry name" value="HOMOGENTISATE SOLANESYLTRANSFERASE, CHLOROPLASTIC"/>
    <property type="match status" value="1"/>
</dbReference>
<reference evidence="8" key="1">
    <citation type="submission" date="2018-05" db="EMBL/GenBank/DDBJ databases">
        <title>Draft genome of Mucuna pruriens seed.</title>
        <authorList>
            <person name="Nnadi N.E."/>
            <person name="Vos R."/>
            <person name="Hasami M.H."/>
            <person name="Devisetty U.K."/>
            <person name="Aguiy J.C."/>
        </authorList>
    </citation>
    <scope>NUCLEOTIDE SEQUENCE [LARGE SCALE GENOMIC DNA]</scope>
    <source>
        <strain evidence="8">JCA_2017</strain>
    </source>
</reference>
<feature type="transmembrane region" description="Helical" evidence="7">
    <location>
        <begin position="130"/>
        <end position="154"/>
    </location>
</feature>
<organism evidence="8 9">
    <name type="scientific">Mucuna pruriens</name>
    <name type="common">Velvet bean</name>
    <name type="synonym">Dolichos pruriens</name>
    <dbReference type="NCBI Taxonomy" id="157652"/>
    <lineage>
        <taxon>Eukaryota</taxon>
        <taxon>Viridiplantae</taxon>
        <taxon>Streptophyta</taxon>
        <taxon>Embryophyta</taxon>
        <taxon>Tracheophyta</taxon>
        <taxon>Spermatophyta</taxon>
        <taxon>Magnoliopsida</taxon>
        <taxon>eudicotyledons</taxon>
        <taxon>Gunneridae</taxon>
        <taxon>Pentapetalae</taxon>
        <taxon>rosids</taxon>
        <taxon>fabids</taxon>
        <taxon>Fabales</taxon>
        <taxon>Fabaceae</taxon>
        <taxon>Papilionoideae</taxon>
        <taxon>50 kb inversion clade</taxon>
        <taxon>NPAAA clade</taxon>
        <taxon>indigoferoid/millettioid clade</taxon>
        <taxon>Phaseoleae</taxon>
        <taxon>Mucuna</taxon>
    </lineage>
</organism>
<proteinExistence type="inferred from homology"/>
<comment type="subcellular location">
    <subcellularLocation>
        <location evidence="1">Plastid</location>
        <location evidence="1">Chloroplast membrane</location>
        <topology evidence="1">Multi-pass membrane protein</topology>
    </subcellularLocation>
</comment>
<dbReference type="EMBL" id="QJKJ01003924">
    <property type="protein sequence ID" value="RDX96280.1"/>
    <property type="molecule type" value="Genomic_DNA"/>
</dbReference>
<dbReference type="GO" id="GO:0016765">
    <property type="term" value="F:transferase activity, transferring alkyl or aryl (other than methyl) groups"/>
    <property type="evidence" value="ECO:0007669"/>
    <property type="project" value="InterPro"/>
</dbReference>
<dbReference type="PANTHER" id="PTHR43009:SF6">
    <property type="entry name" value="HOMOGENTISATE PHYTYLTRANSFERASE 1, CHLOROPLASTIC"/>
    <property type="match status" value="1"/>
</dbReference>
<keyword evidence="4 7" id="KW-0812">Transmembrane</keyword>
<evidence type="ECO:0000313" key="9">
    <source>
        <dbReference type="Proteomes" id="UP000257109"/>
    </source>
</evidence>
<dbReference type="GO" id="GO:0031969">
    <property type="term" value="C:chloroplast membrane"/>
    <property type="evidence" value="ECO:0007669"/>
    <property type="project" value="UniProtKB-SubCell"/>
</dbReference>
<evidence type="ECO:0000256" key="3">
    <source>
        <dbReference type="ARBA" id="ARBA00022679"/>
    </source>
</evidence>
<gene>
    <name evidence="8" type="primary">G4DT</name>
    <name evidence="8" type="ORF">CR513_21080</name>
</gene>
<evidence type="ECO:0000256" key="4">
    <source>
        <dbReference type="ARBA" id="ARBA00022692"/>
    </source>
</evidence>
<dbReference type="InterPro" id="IPR044878">
    <property type="entry name" value="UbiA_sf"/>
</dbReference>
<dbReference type="Pfam" id="PF01040">
    <property type="entry name" value="UbiA"/>
    <property type="match status" value="1"/>
</dbReference>
<comment type="similarity">
    <text evidence="2">Belongs to the UbiA prenyltransferase family.</text>
</comment>
<keyword evidence="6 7" id="KW-0472">Membrane</keyword>